<dbReference type="Proteomes" id="UP000663856">
    <property type="component" value="Unassembled WGS sequence"/>
</dbReference>
<keyword evidence="1" id="KW-0413">Isomerase</keyword>
<evidence type="ECO:0000313" key="5">
    <source>
        <dbReference type="EMBL" id="CAF2040334.1"/>
    </source>
</evidence>
<evidence type="ECO:0000313" key="7">
    <source>
        <dbReference type="EMBL" id="CAF2116234.1"/>
    </source>
</evidence>
<dbReference type="Gene3D" id="3.20.20.60">
    <property type="entry name" value="Phosphoenolpyruvate-binding domains"/>
    <property type="match status" value="1"/>
</dbReference>
<proteinExistence type="inferred from homology"/>
<dbReference type="OrthoDB" id="429143at2759"/>
<sequence length="324" mass="36169">MMLKKVVLCILAHGGRNFSTKTSVLQKASSNNRCAELKRMLLSPQLEFIMEAHSALSAKIVEETGFKAIWASGLSMSASLGLRDSNEASWTQVLDILEFMADATTIPILVDADTGFGNFNNARRLVRKLEQVGIAGACIEDKLFPKTNSLLDHREQPLADINEFALKIRAMKDTQQDPNFCVVARVEAFISGWGCDEAVRRAEAYLSAGADAILMHSKQKDPKEIEQFMKAWNNQGPVIIVPTNYYQTPTETFKKWEISAIIWANHNLRASIKAMQATSKLIFSEQTLANVESNIVSVKEVFRLQNDQELVNAEKKYLPAKSKV</sequence>
<dbReference type="NCBIfam" id="TIGR02320">
    <property type="entry name" value="PEP_mutase"/>
    <property type="match status" value="1"/>
</dbReference>
<dbReference type="Proteomes" id="UP000663824">
    <property type="component" value="Unassembled WGS sequence"/>
</dbReference>
<dbReference type="InterPro" id="IPR012698">
    <property type="entry name" value="PEnolPyrv_PMutase_core"/>
</dbReference>
<evidence type="ECO:0000256" key="2">
    <source>
        <dbReference type="ARBA" id="ARBA00024063"/>
    </source>
</evidence>
<comment type="caution">
    <text evidence="6">The sequence shown here is derived from an EMBL/GenBank/DDBJ whole genome shotgun (WGS) entry which is preliminary data.</text>
</comment>
<dbReference type="AlphaFoldDB" id="A0A816RB32"/>
<dbReference type="Pfam" id="PF13714">
    <property type="entry name" value="PEP_mutase"/>
    <property type="match status" value="1"/>
</dbReference>
<evidence type="ECO:0000256" key="1">
    <source>
        <dbReference type="ARBA" id="ARBA00023235"/>
    </source>
</evidence>
<evidence type="ECO:0000313" key="4">
    <source>
        <dbReference type="EMBL" id="CAF1671348.1"/>
    </source>
</evidence>
<dbReference type="EMBL" id="CAJNRF010005375">
    <property type="protein sequence ID" value="CAF2070392.1"/>
    <property type="molecule type" value="Genomic_DNA"/>
</dbReference>
<name>A0A816RB32_9BILA</name>
<dbReference type="EMBL" id="CAJNRG010001873">
    <property type="protein sequence ID" value="CAF2040334.1"/>
    <property type="molecule type" value="Genomic_DNA"/>
</dbReference>
<dbReference type="InterPro" id="IPR040442">
    <property type="entry name" value="Pyrv_kinase-like_dom_sf"/>
</dbReference>
<comment type="similarity">
    <text evidence="3">Belongs to the isocitrate lyase/PEP mutase superfamily. PEP mutase family.</text>
</comment>
<accession>A0A816RB32</accession>
<dbReference type="GO" id="GO:0050188">
    <property type="term" value="F:phosphoenolpyruvate mutase activity"/>
    <property type="evidence" value="ECO:0007669"/>
    <property type="project" value="UniProtKB-EC"/>
</dbReference>
<dbReference type="EC" id="5.4.2.9" evidence="2"/>
<dbReference type="PANTHER" id="PTHR42905:SF7">
    <property type="entry name" value="PHOSPHOENOLPYRUVATE PHOSPHOMUTASE"/>
    <property type="match status" value="1"/>
</dbReference>
<dbReference type="Proteomes" id="UP000663887">
    <property type="component" value="Unassembled WGS sequence"/>
</dbReference>
<dbReference type="InterPro" id="IPR015813">
    <property type="entry name" value="Pyrv/PenolPyrv_kinase-like_dom"/>
</dbReference>
<evidence type="ECO:0000256" key="3">
    <source>
        <dbReference type="ARBA" id="ARBA00038455"/>
    </source>
</evidence>
<dbReference type="CDD" id="cd00377">
    <property type="entry name" value="ICL_PEPM"/>
    <property type="match status" value="1"/>
</dbReference>
<evidence type="ECO:0000313" key="8">
    <source>
        <dbReference type="Proteomes" id="UP000663856"/>
    </source>
</evidence>
<protein>
    <recommendedName>
        <fullName evidence="2">phosphoenolpyruvate mutase</fullName>
        <ecNumber evidence="2">5.4.2.9</ecNumber>
    </recommendedName>
</protein>
<evidence type="ECO:0000313" key="6">
    <source>
        <dbReference type="EMBL" id="CAF2070392.1"/>
    </source>
</evidence>
<organism evidence="6 8">
    <name type="scientific">Rotaria magnacalcarata</name>
    <dbReference type="NCBI Taxonomy" id="392030"/>
    <lineage>
        <taxon>Eukaryota</taxon>
        <taxon>Metazoa</taxon>
        <taxon>Spiralia</taxon>
        <taxon>Gnathifera</taxon>
        <taxon>Rotifera</taxon>
        <taxon>Eurotatoria</taxon>
        <taxon>Bdelloidea</taxon>
        <taxon>Philodinida</taxon>
        <taxon>Philodinidae</taxon>
        <taxon>Rotaria</taxon>
    </lineage>
</organism>
<reference evidence="6" key="1">
    <citation type="submission" date="2021-02" db="EMBL/GenBank/DDBJ databases">
        <authorList>
            <person name="Nowell W R."/>
        </authorList>
    </citation>
    <scope>NUCLEOTIDE SEQUENCE</scope>
</reference>
<dbReference type="InterPro" id="IPR039556">
    <property type="entry name" value="ICL/PEPM"/>
</dbReference>
<dbReference type="EMBL" id="CAJNRE010013094">
    <property type="protein sequence ID" value="CAF2116234.1"/>
    <property type="molecule type" value="Genomic_DNA"/>
</dbReference>
<dbReference type="EMBL" id="CAJNOW010019243">
    <property type="protein sequence ID" value="CAF1671348.1"/>
    <property type="molecule type" value="Genomic_DNA"/>
</dbReference>
<dbReference type="Proteomes" id="UP000663834">
    <property type="component" value="Unassembled WGS sequence"/>
</dbReference>
<gene>
    <name evidence="4" type="ORF">KQP761_LOCUS34332</name>
    <name evidence="7" type="ORF">MBJ925_LOCUS25012</name>
    <name evidence="6" type="ORF">WKI299_LOCUS14038</name>
    <name evidence="5" type="ORF">XDN619_LOCUS6561</name>
</gene>
<dbReference type="SUPFAM" id="SSF51621">
    <property type="entry name" value="Phosphoenolpyruvate/pyruvate domain"/>
    <property type="match status" value="1"/>
</dbReference>
<dbReference type="PANTHER" id="PTHR42905">
    <property type="entry name" value="PHOSPHOENOLPYRUVATE CARBOXYLASE"/>
    <property type="match status" value="1"/>
</dbReference>